<name>A0A6M4A345_9BURK</name>
<organism evidence="2 3">
    <name type="scientific">Undibacterium piscinae</name>
    <dbReference type="NCBI Taxonomy" id="2495591"/>
    <lineage>
        <taxon>Bacteria</taxon>
        <taxon>Pseudomonadati</taxon>
        <taxon>Pseudomonadota</taxon>
        <taxon>Betaproteobacteria</taxon>
        <taxon>Burkholderiales</taxon>
        <taxon>Oxalobacteraceae</taxon>
        <taxon>Undibacterium</taxon>
    </lineage>
</organism>
<protein>
    <submittedName>
        <fullName evidence="2">Glycosyltransferase</fullName>
    </submittedName>
</protein>
<dbReference type="KEGG" id="upi:EJG51_006230"/>
<feature type="domain" description="Glycosyltransferase 2-like" evidence="1">
    <location>
        <begin position="4"/>
        <end position="163"/>
    </location>
</feature>
<accession>A0A6M4A345</accession>
<dbReference type="PANTHER" id="PTHR43685">
    <property type="entry name" value="GLYCOSYLTRANSFERASE"/>
    <property type="match status" value="1"/>
</dbReference>
<evidence type="ECO:0000313" key="3">
    <source>
        <dbReference type="Proteomes" id="UP000274350"/>
    </source>
</evidence>
<gene>
    <name evidence="2" type="ORF">EJG51_006230</name>
</gene>
<dbReference type="InterPro" id="IPR029044">
    <property type="entry name" value="Nucleotide-diphossugar_trans"/>
</dbReference>
<dbReference type="Gene3D" id="3.90.550.10">
    <property type="entry name" value="Spore Coat Polysaccharide Biosynthesis Protein SpsA, Chain A"/>
    <property type="match status" value="1"/>
</dbReference>
<dbReference type="Pfam" id="PF00535">
    <property type="entry name" value="Glycos_transf_2"/>
    <property type="match status" value="1"/>
</dbReference>
<sequence>MLCSVIIPLYNKAAFIESTLLSVLNQTYQNFEIIVVDDGSKDDGAARVSAIDDSRIRLISQKNAGVSAARNAGIAHAKGEIVYFLDGDDYYHASYLQTVISMASRYPEMTYFATAYRRVSGTGDETKVWSVGDVNDCLLVNDFFDHWRRYGAFLFTGSVAIRRSSLIELQPCFPVGESMGEDHDLWFKLAERYSLVYCPAPLVAYRIDVAGSLCASNQVSGLWPSYARLEQRALGKQLPNRIRTSALRLVTESRVSMARTSLIAGRRKDALAQLLDAWRGVGLKRWWLTLGMSVVCSANMVSRWEKWRRTC</sequence>
<evidence type="ECO:0000313" key="2">
    <source>
        <dbReference type="EMBL" id="QJQ05513.1"/>
    </source>
</evidence>
<dbReference type="InterPro" id="IPR050834">
    <property type="entry name" value="Glycosyltransf_2"/>
</dbReference>
<dbReference type="Proteomes" id="UP000274350">
    <property type="component" value="Chromosome"/>
</dbReference>
<dbReference type="InterPro" id="IPR001173">
    <property type="entry name" value="Glyco_trans_2-like"/>
</dbReference>
<dbReference type="SUPFAM" id="SSF53448">
    <property type="entry name" value="Nucleotide-diphospho-sugar transferases"/>
    <property type="match status" value="1"/>
</dbReference>
<keyword evidence="3" id="KW-1185">Reference proteome</keyword>
<evidence type="ECO:0000259" key="1">
    <source>
        <dbReference type="Pfam" id="PF00535"/>
    </source>
</evidence>
<dbReference type="AlphaFoldDB" id="A0A6M4A345"/>
<dbReference type="GO" id="GO:0016740">
    <property type="term" value="F:transferase activity"/>
    <property type="evidence" value="ECO:0007669"/>
    <property type="project" value="UniProtKB-KW"/>
</dbReference>
<dbReference type="PANTHER" id="PTHR43685:SF2">
    <property type="entry name" value="GLYCOSYLTRANSFERASE 2-LIKE DOMAIN-CONTAINING PROTEIN"/>
    <property type="match status" value="1"/>
</dbReference>
<dbReference type="EMBL" id="CP051152">
    <property type="protein sequence ID" value="QJQ05513.1"/>
    <property type="molecule type" value="Genomic_DNA"/>
</dbReference>
<keyword evidence="2" id="KW-0808">Transferase</keyword>
<reference evidence="2 3" key="1">
    <citation type="journal article" date="2019" name="Int. J. Syst. Evol. Microbiol.">
        <title>Undibacterium piscinae sp. nov., isolated from Korean shiner intestine.</title>
        <authorList>
            <person name="Lee S.Y."/>
            <person name="Kang W."/>
            <person name="Kim P.S."/>
            <person name="Kim H.S."/>
            <person name="Sung H."/>
            <person name="Shin N.R."/>
            <person name="Whon T.W."/>
            <person name="Yun J.H."/>
            <person name="Lee J.Y."/>
            <person name="Lee J.Y."/>
            <person name="Jung M.J."/>
            <person name="Jeong Y.S."/>
            <person name="Tak E.J."/>
            <person name="Han J.E."/>
            <person name="Hyun D.W."/>
            <person name="Kang M.S."/>
            <person name="Lee K.E."/>
            <person name="Lee B.H."/>
            <person name="Bae J.W."/>
        </authorList>
    </citation>
    <scope>NUCLEOTIDE SEQUENCE [LARGE SCALE GENOMIC DNA]</scope>
    <source>
        <strain evidence="2 3">S11R28</strain>
    </source>
</reference>
<proteinExistence type="predicted"/>